<dbReference type="Proteomes" id="UP001487740">
    <property type="component" value="Unassembled WGS sequence"/>
</dbReference>
<protein>
    <submittedName>
        <fullName evidence="1">Uncharacterized protein</fullName>
    </submittedName>
</protein>
<comment type="caution">
    <text evidence="1">The sequence shown here is derived from an EMBL/GenBank/DDBJ whole genome shotgun (WGS) entry which is preliminary data.</text>
</comment>
<organism evidence="1 2">
    <name type="scientific">Scylla paramamosain</name>
    <name type="common">Mud crab</name>
    <dbReference type="NCBI Taxonomy" id="85552"/>
    <lineage>
        <taxon>Eukaryota</taxon>
        <taxon>Metazoa</taxon>
        <taxon>Ecdysozoa</taxon>
        <taxon>Arthropoda</taxon>
        <taxon>Crustacea</taxon>
        <taxon>Multicrustacea</taxon>
        <taxon>Malacostraca</taxon>
        <taxon>Eumalacostraca</taxon>
        <taxon>Eucarida</taxon>
        <taxon>Decapoda</taxon>
        <taxon>Pleocyemata</taxon>
        <taxon>Brachyura</taxon>
        <taxon>Eubrachyura</taxon>
        <taxon>Portunoidea</taxon>
        <taxon>Portunidae</taxon>
        <taxon>Portuninae</taxon>
        <taxon>Scylla</taxon>
    </lineage>
</organism>
<dbReference type="EMBL" id="JARAKH010000041">
    <property type="protein sequence ID" value="KAK8380687.1"/>
    <property type="molecule type" value="Genomic_DNA"/>
</dbReference>
<gene>
    <name evidence="1" type="ORF">O3P69_007958</name>
</gene>
<sequence length="89" mass="10272">MPPRHWPADVLKTYNVSSLSPPATPRYRCHGYIRRYLTALSCNDELARGTLRIMLRFIRFLWTTPGARVMPSLAVPTQRRLPPVTQHSL</sequence>
<keyword evidence="2" id="KW-1185">Reference proteome</keyword>
<reference evidence="1 2" key="1">
    <citation type="submission" date="2023-03" db="EMBL/GenBank/DDBJ databases">
        <title>High-quality genome of Scylla paramamosain provides insights in environmental adaptation.</title>
        <authorList>
            <person name="Zhang L."/>
        </authorList>
    </citation>
    <scope>NUCLEOTIDE SEQUENCE [LARGE SCALE GENOMIC DNA]</scope>
    <source>
        <strain evidence="1">LZ_2023a</strain>
        <tissue evidence="1">Muscle</tissue>
    </source>
</reference>
<dbReference type="AlphaFoldDB" id="A0AAW0T1C3"/>
<evidence type="ECO:0000313" key="1">
    <source>
        <dbReference type="EMBL" id="KAK8380687.1"/>
    </source>
</evidence>
<accession>A0AAW0T1C3</accession>
<name>A0AAW0T1C3_SCYPA</name>
<evidence type="ECO:0000313" key="2">
    <source>
        <dbReference type="Proteomes" id="UP001487740"/>
    </source>
</evidence>
<proteinExistence type="predicted"/>